<dbReference type="KEGG" id="saqi:AXG55_09495"/>
<evidence type="ECO:0008006" key="3">
    <source>
        <dbReference type="Google" id="ProtNLM"/>
    </source>
</evidence>
<protein>
    <recommendedName>
        <fullName evidence="3">DUF692 domain-containing protein</fullName>
    </recommendedName>
</protein>
<dbReference type="Pfam" id="PF05114">
    <property type="entry name" value="MbnB_TglH_ChrH"/>
    <property type="match status" value="1"/>
</dbReference>
<organism evidence="1 2">
    <name type="scientific">Silvanigrella aquatica</name>
    <dbReference type="NCBI Taxonomy" id="1915309"/>
    <lineage>
        <taxon>Bacteria</taxon>
        <taxon>Pseudomonadati</taxon>
        <taxon>Bdellovibrionota</taxon>
        <taxon>Oligoflexia</taxon>
        <taxon>Silvanigrellales</taxon>
        <taxon>Silvanigrellaceae</taxon>
        <taxon>Silvanigrella</taxon>
    </lineage>
</organism>
<evidence type="ECO:0000313" key="1">
    <source>
        <dbReference type="EMBL" id="APJ05149.1"/>
    </source>
</evidence>
<dbReference type="Proteomes" id="UP000184731">
    <property type="component" value="Chromosome"/>
</dbReference>
<dbReference type="Gene3D" id="3.20.20.150">
    <property type="entry name" value="Divalent-metal-dependent TIM barrel enzymes"/>
    <property type="match status" value="1"/>
</dbReference>
<dbReference type="PANTHER" id="PTHR42194">
    <property type="entry name" value="UPF0276 PROTEIN HI_1600"/>
    <property type="match status" value="1"/>
</dbReference>
<evidence type="ECO:0000313" key="2">
    <source>
        <dbReference type="Proteomes" id="UP000184731"/>
    </source>
</evidence>
<dbReference type="InterPro" id="IPR007801">
    <property type="entry name" value="MbnB/TglH/ChrH"/>
</dbReference>
<dbReference type="EMBL" id="CP017834">
    <property type="protein sequence ID" value="APJ05149.1"/>
    <property type="molecule type" value="Genomic_DNA"/>
</dbReference>
<dbReference type="SUPFAM" id="SSF51658">
    <property type="entry name" value="Xylose isomerase-like"/>
    <property type="match status" value="1"/>
</dbReference>
<keyword evidence="2" id="KW-1185">Reference proteome</keyword>
<dbReference type="STRING" id="1915309.AXG55_09495"/>
<sequence>MNSPLPLKSGIFGAGLRAAHYSFWHKIPDLPYLEIMADNYMFLKGGPALYHMHSLAERTQVVIHGVGLNIATAYSLNEEYCYALREFCNTLNPLVISDHLCFTASPTHNSFDLLPIPYTKETMSLICDHVNIVQDILKRQFSLENISSYVSYKESTYSEIEFLNEVCQKTGCGVLLDVNNIYVSAKNHSYDPYAEIKKVNPIYVNQYHIAGHSVLNDHLFDTHDHLICQEVWNLMKWALKHIGKRPAIIERDDDSAPIDEIINEINMGNNL</sequence>
<accession>A0A1L4D4M5</accession>
<dbReference type="NCBIfam" id="NF003818">
    <property type="entry name" value="PRK05409.1"/>
    <property type="match status" value="1"/>
</dbReference>
<reference evidence="1 2" key="1">
    <citation type="submission" date="2016-10" db="EMBL/GenBank/DDBJ databases">
        <title>Silvanigrella aquatica sp. nov., isolated from a freshwater lake located in the Black Forest, Germany, description of Silvanigrellaceae fam. nov., Silvanigrellales ord. nov., reclassification of the order Bdellovibrionales in the class Oligoflexia, reclassification of the families Bacteriovoracaceae and Halobacteriovoraceae in the new order Bacteriovoracales ord. nov., and reclassification of the family Pseudobacteriovoracaceae in the order Oligoflexiales.</title>
        <authorList>
            <person name="Hahn M.W."/>
            <person name="Schmidt J."/>
            <person name="Koll U."/>
            <person name="Rohde M."/>
            <person name="Verbag S."/>
            <person name="Pitt A."/>
            <person name="Nakai R."/>
            <person name="Naganuma T."/>
            <person name="Lang E."/>
        </authorList>
    </citation>
    <scope>NUCLEOTIDE SEQUENCE [LARGE SCALE GENOMIC DNA]</scope>
    <source>
        <strain evidence="1 2">MWH-Nonnen-W8red</strain>
    </source>
</reference>
<proteinExistence type="predicted"/>
<gene>
    <name evidence="1" type="ORF">AXG55_09495</name>
</gene>
<dbReference type="PANTHER" id="PTHR42194:SF1">
    <property type="entry name" value="UPF0276 PROTEIN HI_1600"/>
    <property type="match status" value="1"/>
</dbReference>
<name>A0A1L4D4M5_9BACT</name>
<dbReference type="AlphaFoldDB" id="A0A1L4D4M5"/>
<dbReference type="InterPro" id="IPR036237">
    <property type="entry name" value="Xyl_isomerase-like_sf"/>
</dbReference>